<protein>
    <recommendedName>
        <fullName evidence="6">Pyruvate flavodoxin/ferredoxin oxidoreductase pyrimidine binding domain-containing protein</fullName>
    </recommendedName>
</protein>
<dbReference type="AlphaFoldDB" id="X0VBE2"/>
<dbReference type="Pfam" id="PF01855">
    <property type="entry name" value="POR_N"/>
    <property type="match status" value="1"/>
</dbReference>
<dbReference type="PANTHER" id="PTHR32154:SF20">
    <property type="entry name" value="2-OXOGLUTARATE OXIDOREDUCTASE SUBUNIT KORA"/>
    <property type="match status" value="1"/>
</dbReference>
<sequence>PFTKVAKEIGNPIFANMVAVGLIAAIFRINRQIPLEYTRKHFFAKGEKIILGNITAIKRGYELASDLIKKESVAQLSIPVPDPKQNIKEEIILNGAEAVSLGAISGGCNFISAYPMSPSTGVLTFLSQHAKEFNIITEQAEDEISAINMALGAWYAGARGMVTTSGGGFALMQEGVSLAGMLESPIVIHLAQRPGPATGLPTRTEQGDLELALYSGHGDFPRMIYAPGGIQDLFYLTQRAFNLADKYQIPVFILTDE</sequence>
<evidence type="ECO:0000259" key="3">
    <source>
        <dbReference type="Pfam" id="PF01558"/>
    </source>
</evidence>
<evidence type="ECO:0000313" key="5">
    <source>
        <dbReference type="EMBL" id="GAG15414.1"/>
    </source>
</evidence>
<dbReference type="EMBL" id="BARS01036444">
    <property type="protein sequence ID" value="GAG15414.1"/>
    <property type="molecule type" value="Genomic_DNA"/>
</dbReference>
<evidence type="ECO:0000256" key="1">
    <source>
        <dbReference type="ARBA" id="ARBA00023002"/>
    </source>
</evidence>
<name>X0VBE2_9ZZZZ</name>
<dbReference type="GO" id="GO:0006979">
    <property type="term" value="P:response to oxidative stress"/>
    <property type="evidence" value="ECO:0007669"/>
    <property type="project" value="TreeGrafter"/>
</dbReference>
<dbReference type="InterPro" id="IPR029061">
    <property type="entry name" value="THDP-binding"/>
</dbReference>
<comment type="caution">
    <text evidence="5">The sequence shown here is derived from an EMBL/GenBank/DDBJ whole genome shotgun (WGS) entry which is preliminary data.</text>
</comment>
<dbReference type="FunFam" id="3.40.50.970:FF:000022">
    <property type="entry name" value="2-oxoglutarate ferredoxin oxidoreductase alpha subunit"/>
    <property type="match status" value="1"/>
</dbReference>
<feature type="non-terminal residue" evidence="5">
    <location>
        <position position="1"/>
    </location>
</feature>
<dbReference type="GO" id="GO:0016903">
    <property type="term" value="F:oxidoreductase activity, acting on the aldehyde or oxo group of donors"/>
    <property type="evidence" value="ECO:0007669"/>
    <property type="project" value="InterPro"/>
</dbReference>
<dbReference type="InterPro" id="IPR002869">
    <property type="entry name" value="Pyrv_flavodox_OxRed_cen"/>
</dbReference>
<dbReference type="InterPro" id="IPR002880">
    <property type="entry name" value="Pyrv_Fd/Flavodoxin_OxRdtase_N"/>
</dbReference>
<dbReference type="Gene3D" id="3.40.50.970">
    <property type="match status" value="1"/>
</dbReference>
<evidence type="ECO:0000259" key="4">
    <source>
        <dbReference type="Pfam" id="PF01855"/>
    </source>
</evidence>
<keyword evidence="1" id="KW-0560">Oxidoreductase</keyword>
<evidence type="ECO:0000256" key="2">
    <source>
        <dbReference type="SAM" id="Phobius"/>
    </source>
</evidence>
<feature type="non-terminal residue" evidence="5">
    <location>
        <position position="257"/>
    </location>
</feature>
<keyword evidence="2" id="KW-0812">Transmembrane</keyword>
<feature type="transmembrane region" description="Helical" evidence="2">
    <location>
        <begin position="12"/>
        <end position="30"/>
    </location>
</feature>
<evidence type="ECO:0008006" key="6">
    <source>
        <dbReference type="Google" id="ProtNLM"/>
    </source>
</evidence>
<organism evidence="5">
    <name type="scientific">marine sediment metagenome</name>
    <dbReference type="NCBI Taxonomy" id="412755"/>
    <lineage>
        <taxon>unclassified sequences</taxon>
        <taxon>metagenomes</taxon>
        <taxon>ecological metagenomes</taxon>
    </lineage>
</organism>
<dbReference type="PANTHER" id="PTHR32154">
    <property type="entry name" value="PYRUVATE-FLAVODOXIN OXIDOREDUCTASE-RELATED"/>
    <property type="match status" value="1"/>
</dbReference>
<dbReference type="Pfam" id="PF01558">
    <property type="entry name" value="POR"/>
    <property type="match status" value="1"/>
</dbReference>
<dbReference type="SUPFAM" id="SSF52518">
    <property type="entry name" value="Thiamin diphosphate-binding fold (THDP-binding)"/>
    <property type="match status" value="1"/>
</dbReference>
<dbReference type="InterPro" id="IPR050722">
    <property type="entry name" value="Pyruvate:ferred/Flavod_OxRd"/>
</dbReference>
<proteinExistence type="predicted"/>
<dbReference type="SUPFAM" id="SSF53323">
    <property type="entry name" value="Pyruvate-ferredoxin oxidoreductase, PFOR, domain III"/>
    <property type="match status" value="1"/>
</dbReference>
<accession>X0VBE2</accession>
<reference evidence="5" key="1">
    <citation type="journal article" date="2014" name="Front. Microbiol.">
        <title>High frequency of phylogenetically diverse reductive dehalogenase-homologous genes in deep subseafloor sedimentary metagenomes.</title>
        <authorList>
            <person name="Kawai M."/>
            <person name="Futagami T."/>
            <person name="Toyoda A."/>
            <person name="Takaki Y."/>
            <person name="Nishi S."/>
            <person name="Hori S."/>
            <person name="Arai W."/>
            <person name="Tsubouchi T."/>
            <person name="Morono Y."/>
            <person name="Uchiyama I."/>
            <person name="Ito T."/>
            <person name="Fujiyama A."/>
            <person name="Inagaki F."/>
            <person name="Takami H."/>
        </authorList>
    </citation>
    <scope>NUCLEOTIDE SEQUENCE</scope>
    <source>
        <strain evidence="5">Expedition CK06-06</strain>
    </source>
</reference>
<keyword evidence="2" id="KW-0472">Membrane</keyword>
<feature type="domain" description="Pyruvate flavodoxin/ferredoxin oxidoreductase pyrimidine binding" evidence="4">
    <location>
        <begin position="102"/>
        <end position="257"/>
    </location>
</feature>
<feature type="domain" description="Pyruvate/ketoisovalerate oxidoreductase catalytic" evidence="3">
    <location>
        <begin position="1"/>
        <end position="62"/>
    </location>
</feature>
<keyword evidence="2" id="KW-1133">Transmembrane helix</keyword>
<dbReference type="Gene3D" id="3.40.920.10">
    <property type="entry name" value="Pyruvate-ferredoxin oxidoreductase, PFOR, domain III"/>
    <property type="match status" value="1"/>
</dbReference>
<gene>
    <name evidence="5" type="ORF">S01H1_56021</name>
</gene>
<dbReference type="CDD" id="cd07034">
    <property type="entry name" value="TPP_PYR_PFOR_IOR-alpha_like"/>
    <property type="match status" value="1"/>
</dbReference>
<dbReference type="InterPro" id="IPR019752">
    <property type="entry name" value="Pyrv/ketoisovalerate_OxRed_cat"/>
</dbReference>